<keyword evidence="7" id="KW-1185">Reference proteome</keyword>
<evidence type="ECO:0000256" key="2">
    <source>
        <dbReference type="ARBA" id="ARBA00005892"/>
    </source>
</evidence>
<dbReference type="PANTHER" id="PTHR31344">
    <property type="entry name" value="NUCLEAR PORE COMPLEX PROTEIN NUP205"/>
    <property type="match status" value="1"/>
</dbReference>
<dbReference type="EMBL" id="BEGY01000017">
    <property type="protein sequence ID" value="GAX76338.1"/>
    <property type="molecule type" value="Genomic_DNA"/>
</dbReference>
<keyword evidence="3" id="KW-0813">Transport</keyword>
<proteinExistence type="inferred from homology"/>
<reference evidence="6 7" key="1">
    <citation type="submission" date="2017-08" db="EMBL/GenBank/DDBJ databases">
        <title>Acidophilic green algal genome provides insights into adaptation to an acidic environment.</title>
        <authorList>
            <person name="Hirooka S."/>
            <person name="Hirose Y."/>
            <person name="Kanesaki Y."/>
            <person name="Higuchi S."/>
            <person name="Fujiwara T."/>
            <person name="Onuma R."/>
            <person name="Era A."/>
            <person name="Ohbayashi R."/>
            <person name="Uzuka A."/>
            <person name="Nozaki H."/>
            <person name="Yoshikawa H."/>
            <person name="Miyagishima S.Y."/>
        </authorList>
    </citation>
    <scope>NUCLEOTIDE SEQUENCE [LARGE SCALE GENOMIC DNA]</scope>
    <source>
        <strain evidence="6 7">NIES-2499</strain>
    </source>
</reference>
<comment type="subcellular location">
    <subcellularLocation>
        <location evidence="1">Nucleus</location>
    </subcellularLocation>
</comment>
<evidence type="ECO:0008006" key="8">
    <source>
        <dbReference type="Google" id="ProtNLM"/>
    </source>
</evidence>
<organism evidence="6 7">
    <name type="scientific">Chlamydomonas eustigma</name>
    <dbReference type="NCBI Taxonomy" id="1157962"/>
    <lineage>
        <taxon>Eukaryota</taxon>
        <taxon>Viridiplantae</taxon>
        <taxon>Chlorophyta</taxon>
        <taxon>core chlorophytes</taxon>
        <taxon>Chlorophyceae</taxon>
        <taxon>CS clade</taxon>
        <taxon>Chlamydomonadales</taxon>
        <taxon>Chlamydomonadaceae</taxon>
        <taxon>Chlamydomonas</taxon>
    </lineage>
</organism>
<protein>
    <recommendedName>
        <fullName evidence="8">Nuclear pore complex protein Nup205</fullName>
    </recommendedName>
</protein>
<dbReference type="PANTHER" id="PTHR31344:SF0">
    <property type="entry name" value="NUCLEAR PORE COMPLEX PROTEIN NUP205"/>
    <property type="match status" value="1"/>
</dbReference>
<evidence type="ECO:0000256" key="3">
    <source>
        <dbReference type="ARBA" id="ARBA00022448"/>
    </source>
</evidence>
<sequence length="2207" mass="238257">MEHVNLLEIIDIIQSGQFVIDPSDFALQLQSYREKLILLLHVKGQSAESRRQVENLLVQSVLYGEQRLDPEPDRRLALLLSDELKIDEVLAVEFLITAAEQRGTFTAESAAGIFFEERQTSLKCLLRLLVDVVSGMTHEEDIETSQVMGPYASVVRAFVEDMLHLQSGESASTTPPAGSLISSSANSSIGQKGLVVRIIELLQDNSMEPSVSSRLPFVKDEAGIPASRSVMLQLERRLLSKCLFYALIINQRVAPDVVIDLLDLLHNVGLKAHRTGSKDAFLAEERQLLLLCCVLTLTPQEGRGNQERSQLKALVDSAPLREKIMAVAGQDATSVGGGTLRISWGLLQVLLHQQQGLPGPPSEDARKHILEGAAAGAFSFLRQVFDMPFFKLDDSLHQGAVSCVVYRLVAQALLADQAMSGSFARSLTERSMSLRCKASPSYPNSSIVQQLPSTPGAFQSHAFYPSTPPAHQGSAKTHVPTGGDHLGTVIGLLAATFAVHPQLWLSSEQPVAMELKPLVERFITFTASSEAMKAVPEVRVPFLRFLTSMATGEYGASMVVRQMAEMARLPGYEMLTWRKLFLAMIEYCIRYNKVLAEVQRSGGSTSLSVIPTREERLMNEHEADIMSTFLALFRQVVEQGPSSIVRSFLEGLERELGPSLSGLPLYEPLFQLMCHPVPNTVKASLDGALSALATIKDLAPRLLERLMQCAAVVQHTPIMPGVPRLDLITQINEVEARKEEYPETISFIKLLNSLVAAAAASSSATEVSDIGLSNVGPAASGISLGGVGGQDLAHFTAFVVQHVLAHLWQRAYKQPAQKWEIAAVCFQHLELVLDLAARSGIQPAPSAGTNRQPPGYMVLHDMLGGGVIMQSLMHILQPGYQDLATVQPLPMVMVLGGSGSAEGSAGLMPLLLQGPGGSDATGNGGGYMAGGLGGASGTAGSTQVLGEAIQPVKEQAVISGLRVLTAALRMDLAFLSTLNRLYSHDRYQPLHQQLKSPKRLNPLMEYICYQDSVEVQIEAIRIGTELVQRLPNVVELMQQPGGNLSSCHAVRQGYALALRQSLMSHHAIDNLEEGPSGPDSPAALFLSTPDPRAALILRLALRCGPGGGSDVKPSFTHLLMGYDVEPSMGGIEESLLLPLQEYSLLTVIEKALTYQGGLLCQTKPKLYSQCLCLLYRLAAFLPSSGPMLVHLHPKANSLVPLGLRCVLASGLPSLEKAHNLAAALHQRSWLLRLEALMLLRMSSEDASCKTILAQLLSPDPPVSSDVAENVDDGMRLEESGRANGCMSLGLYTLQLLADLDELVEPQLADICKNAEERRMLREMTIGDISAEALLSPAGMAAVSGTNNMVSETGDVLLDVGALYPQLMARYEQYTARCGVAQASSDLPASAIKSALRFAQQYNTYILLRGSLAAAAEAWGQAVEVVFTRHFDQVASVLPTFHGGMRAGPAEALLEVLSAVLGTVKRMLGKGEGGSAVTRQMAEVARMLLSKLQEQVVVNASLGQSTDPLSLIRAPSRCHELLRTLLDVLQLSRRAQGVRVQLYGCLLQYMQYCRGSKLASCSPTVLESLLEGISGATPALNGEPSNAAAIRLDANQDAIDRGNAALLIDQAATLTALLSRDALDQSAPQLYQTLALHVLAALVGNGGGYEKQASAMVQALYSCNVPQTLLQLLNTLPQQVLVQQPKRSRRSVYVIEAQLSLLLRLVESGPLRHRQLSAQRLFSLHTLQYVTGCGAIDVEPEDPGVLRSGTTAQLDSLRYRLHHVLAPCLRLVLAIAATLPDSAPVKTEVRLFTEGHYRTLDRVLRDAAGSGGRDWYPAERELEQAELVSALLTRLVPVWGDLHPTHGEGLRYSMYRLAATFCCLDIKSGSPFVRALAGDAALMGQPGVNRSSVMTRSIRLSTLRSTLSRFLCDMVARSTSADGLFRCCTSTSSTLGTYGIGGGSNNSHARSELDPATARPSLLLFRELLEQSALDISAALEELEELLSILQNKGAELDDATCQVKLKLYGPQGGLAAAAVADASSVPPAPHDNAAGITSSSNGDSWMAGAMGLPVRRRLTQHYLSLAASGLDQQVGRLLFTVENALAVIVIHFLRYLPRPFGAGNSSAGAIMSGSQLTANEDNVAANNQLLEEASVCLDLHNLKPPTEEDAANLGTSADLAYFMSKLQETLCRMEELLERRLEQAMRQRNLEGIDIMTRTLKVYCSMY</sequence>
<dbReference type="InterPro" id="IPR021827">
    <property type="entry name" value="Nup186/Nup192/Nup205"/>
</dbReference>
<accession>A0A250WZS5</accession>
<keyword evidence="4" id="KW-0539">Nucleus</keyword>
<evidence type="ECO:0000256" key="5">
    <source>
        <dbReference type="SAM" id="Coils"/>
    </source>
</evidence>
<evidence type="ECO:0000313" key="7">
    <source>
        <dbReference type="Proteomes" id="UP000232323"/>
    </source>
</evidence>
<name>A0A250WZS5_9CHLO</name>
<evidence type="ECO:0000313" key="6">
    <source>
        <dbReference type="EMBL" id="GAX76338.1"/>
    </source>
</evidence>
<dbReference type="InterPro" id="IPR016024">
    <property type="entry name" value="ARM-type_fold"/>
</dbReference>
<dbReference type="Proteomes" id="UP000232323">
    <property type="component" value="Unassembled WGS sequence"/>
</dbReference>
<evidence type="ECO:0000256" key="4">
    <source>
        <dbReference type="ARBA" id="ARBA00023242"/>
    </source>
</evidence>
<dbReference type="STRING" id="1157962.A0A250WZS5"/>
<dbReference type="GO" id="GO:0005643">
    <property type="term" value="C:nuclear pore"/>
    <property type="evidence" value="ECO:0007669"/>
    <property type="project" value="InterPro"/>
</dbReference>
<comment type="similarity">
    <text evidence="2">Belongs to the NUP186/NUP192/NUP205 family.</text>
</comment>
<feature type="coiled-coil region" evidence="5">
    <location>
        <begin position="1965"/>
        <end position="1999"/>
    </location>
</feature>
<dbReference type="Pfam" id="PF11894">
    <property type="entry name" value="Nup192"/>
    <property type="match status" value="3"/>
</dbReference>
<gene>
    <name evidence="6" type="ORF">CEUSTIGMA_g3784.t1</name>
</gene>
<comment type="caution">
    <text evidence="6">The sequence shown here is derived from an EMBL/GenBank/DDBJ whole genome shotgun (WGS) entry which is preliminary data.</text>
</comment>
<dbReference type="OrthoDB" id="535363at2759"/>
<evidence type="ECO:0000256" key="1">
    <source>
        <dbReference type="ARBA" id="ARBA00004123"/>
    </source>
</evidence>
<dbReference type="SUPFAM" id="SSF48371">
    <property type="entry name" value="ARM repeat"/>
    <property type="match status" value="1"/>
</dbReference>
<keyword evidence="5" id="KW-0175">Coiled coil</keyword>